<dbReference type="PROSITE" id="PS51257">
    <property type="entry name" value="PROKAR_LIPOPROTEIN"/>
    <property type="match status" value="1"/>
</dbReference>
<evidence type="ECO:0000256" key="9">
    <source>
        <dbReference type="ARBA" id="ARBA00023235"/>
    </source>
</evidence>
<dbReference type="PANTHER" id="PTHR10091">
    <property type="entry name" value="ALDOSE-1-EPIMERASE"/>
    <property type="match status" value="1"/>
</dbReference>
<feature type="binding site" evidence="13">
    <location>
        <position position="274"/>
    </location>
    <ligand>
        <name>beta-D-galactose</name>
        <dbReference type="ChEBI" id="CHEBI:27667"/>
    </ligand>
</feature>
<evidence type="ECO:0000256" key="5">
    <source>
        <dbReference type="ARBA" id="ARBA00011245"/>
    </source>
</evidence>
<dbReference type="Gene3D" id="2.70.98.10">
    <property type="match status" value="1"/>
</dbReference>
<organism evidence="15 16">
    <name type="scientific">Pedobacter xixiisoli</name>
    <dbReference type="NCBI Taxonomy" id="1476464"/>
    <lineage>
        <taxon>Bacteria</taxon>
        <taxon>Pseudomonadati</taxon>
        <taxon>Bacteroidota</taxon>
        <taxon>Sphingobacteriia</taxon>
        <taxon>Sphingobacteriales</taxon>
        <taxon>Sphingobacteriaceae</taxon>
        <taxon>Pedobacter</taxon>
    </lineage>
</organism>
<evidence type="ECO:0000256" key="8">
    <source>
        <dbReference type="ARBA" id="ARBA00022837"/>
    </source>
</evidence>
<evidence type="ECO:0000256" key="1">
    <source>
        <dbReference type="ARBA" id="ARBA00001913"/>
    </source>
</evidence>
<keyword evidence="9 11" id="KW-0413">Isomerase</keyword>
<dbReference type="GO" id="GO:0030246">
    <property type="term" value="F:carbohydrate binding"/>
    <property type="evidence" value="ECO:0007669"/>
    <property type="project" value="InterPro"/>
</dbReference>
<evidence type="ECO:0000256" key="11">
    <source>
        <dbReference type="PIRNR" id="PIRNR005096"/>
    </source>
</evidence>
<dbReference type="NCBIfam" id="NF008277">
    <property type="entry name" value="PRK11055.1"/>
    <property type="match status" value="1"/>
</dbReference>
<dbReference type="GO" id="GO:0006006">
    <property type="term" value="P:glucose metabolic process"/>
    <property type="evidence" value="ECO:0007669"/>
    <property type="project" value="TreeGrafter"/>
</dbReference>
<dbReference type="OrthoDB" id="9779408at2"/>
<dbReference type="RefSeq" id="WP_097129717.1">
    <property type="nucleotide sequence ID" value="NZ_OCMT01000001.1"/>
</dbReference>
<dbReference type="PIRSF" id="PIRSF005096">
    <property type="entry name" value="GALM"/>
    <property type="match status" value="1"/>
</dbReference>
<keyword evidence="6" id="KW-0963">Cytoplasm</keyword>
<dbReference type="UniPathway" id="UPA00242"/>
<evidence type="ECO:0000256" key="4">
    <source>
        <dbReference type="ARBA" id="ARBA00006206"/>
    </source>
</evidence>
<comment type="pathway">
    <text evidence="3 11">Carbohydrate metabolism; hexose metabolism.</text>
</comment>
<reference evidence="16" key="1">
    <citation type="submission" date="2017-09" db="EMBL/GenBank/DDBJ databases">
        <authorList>
            <person name="Varghese N."/>
            <person name="Submissions S."/>
        </authorList>
    </citation>
    <scope>NUCLEOTIDE SEQUENCE [LARGE SCALE GENOMIC DNA]</scope>
    <source>
        <strain evidence="16">CGMCC 1.12803</strain>
    </source>
</reference>
<evidence type="ECO:0000313" key="15">
    <source>
        <dbReference type="EMBL" id="SOD13359.1"/>
    </source>
</evidence>
<evidence type="ECO:0000256" key="12">
    <source>
        <dbReference type="PIRSR" id="PIRSR005096-1"/>
    </source>
</evidence>
<evidence type="ECO:0000256" key="6">
    <source>
        <dbReference type="ARBA" id="ARBA00022490"/>
    </source>
</evidence>
<dbReference type="PANTHER" id="PTHR10091:SF0">
    <property type="entry name" value="GALACTOSE MUTAROTASE"/>
    <property type="match status" value="1"/>
</dbReference>
<dbReference type="AlphaFoldDB" id="A0A285ZUN1"/>
<comment type="similarity">
    <text evidence="4 11">Belongs to the aldose epimerase family.</text>
</comment>
<dbReference type="Proteomes" id="UP000219281">
    <property type="component" value="Unassembled WGS sequence"/>
</dbReference>
<gene>
    <name evidence="15" type="ORF">SAMN06297358_1186</name>
</gene>
<dbReference type="CDD" id="cd09019">
    <property type="entry name" value="galactose_mutarotase_like"/>
    <property type="match status" value="1"/>
</dbReference>
<dbReference type="GO" id="GO:0005737">
    <property type="term" value="C:cytoplasm"/>
    <property type="evidence" value="ECO:0007669"/>
    <property type="project" value="UniProtKB-SubCell"/>
</dbReference>
<feature type="active site" description="Proton donor" evidence="12">
    <location>
        <position position="202"/>
    </location>
</feature>
<dbReference type="InterPro" id="IPR014718">
    <property type="entry name" value="GH-type_carb-bd"/>
</dbReference>
<dbReference type="InterPro" id="IPR047215">
    <property type="entry name" value="Galactose_mutarotase-like"/>
</dbReference>
<dbReference type="InterPro" id="IPR011013">
    <property type="entry name" value="Gal_mutarotase_sf_dom"/>
</dbReference>
<dbReference type="InterPro" id="IPR015443">
    <property type="entry name" value="Aldose_1-epimerase"/>
</dbReference>
<evidence type="ECO:0000256" key="14">
    <source>
        <dbReference type="PIRSR" id="PIRSR005096-3"/>
    </source>
</evidence>
<sequence length="375" mass="41657">MKNVIVFALLLGLFSCSKPKEKLTLLDEKAFSAEVDGKKVALYTLESKSGMVLQVTNLGLRVVSLWAPDKNGKFDDVTVGYENIDRYINNAGERFLGPIVGRYANRVAKGKFTLDGKAYQLPINNNGQTLHGGLKGLDMVVWNVDSLNKNTIYFSYLSPNGEEGFPGNLKINVQYSLTDDNEFKINYRATTDAPTVVNLSSHTFFNLKGEANGTITDHLLTIYASHTTPVDSVLIPTGEIASVANTPFDFRKSTAIGERIDQKDQQLKNGLGYDHNWVLDKKGKDSVQLAAEIFEPASGRLMQIYTDQPGLQFYSGNFFDGKTKGKYGKAIKYREAVALETQKFPDSPNHPKFPSTRLNPGEVYTQTCIYKFSVK</sequence>
<protein>
    <recommendedName>
        <fullName evidence="11">Aldose 1-epimerase</fullName>
        <ecNumber evidence="11">5.1.3.3</ecNumber>
    </recommendedName>
</protein>
<comment type="catalytic activity">
    <reaction evidence="11">
        <text>alpha-D-glucose = beta-D-glucose</text>
        <dbReference type="Rhea" id="RHEA:10264"/>
        <dbReference type="ChEBI" id="CHEBI:15903"/>
        <dbReference type="ChEBI" id="CHEBI:17925"/>
        <dbReference type="EC" id="5.1.3.3"/>
    </reaction>
</comment>
<feature type="binding site" evidence="14">
    <location>
        <begin position="105"/>
        <end position="106"/>
    </location>
    <ligand>
        <name>beta-D-galactose</name>
        <dbReference type="ChEBI" id="CHEBI:27667"/>
    </ligand>
</feature>
<keyword evidence="16" id="KW-1185">Reference proteome</keyword>
<dbReference type="InterPro" id="IPR008183">
    <property type="entry name" value="Aldose_1/G6P_1-epimerase"/>
</dbReference>
<dbReference type="GO" id="GO:0004034">
    <property type="term" value="F:aldose 1-epimerase activity"/>
    <property type="evidence" value="ECO:0007669"/>
    <property type="project" value="UniProtKB-EC"/>
</dbReference>
<evidence type="ECO:0000256" key="3">
    <source>
        <dbReference type="ARBA" id="ARBA00005028"/>
    </source>
</evidence>
<comment type="subcellular location">
    <subcellularLocation>
        <location evidence="2">Cytoplasm</location>
    </subcellularLocation>
</comment>
<comment type="subunit">
    <text evidence="5">Monomer.</text>
</comment>
<evidence type="ECO:0000256" key="13">
    <source>
        <dbReference type="PIRSR" id="PIRSR005096-2"/>
    </source>
</evidence>
<accession>A0A285ZUN1</accession>
<evidence type="ECO:0000256" key="2">
    <source>
        <dbReference type="ARBA" id="ARBA00004496"/>
    </source>
</evidence>
<dbReference type="EMBL" id="OCMT01000001">
    <property type="protein sequence ID" value="SOD13359.1"/>
    <property type="molecule type" value="Genomic_DNA"/>
</dbReference>
<dbReference type="SUPFAM" id="SSF74650">
    <property type="entry name" value="Galactose mutarotase-like"/>
    <property type="match status" value="1"/>
</dbReference>
<feature type="active site" description="Proton acceptor" evidence="12">
    <location>
        <position position="340"/>
    </location>
</feature>
<dbReference type="EC" id="5.1.3.3" evidence="11"/>
<dbReference type="GO" id="GO:0033499">
    <property type="term" value="P:galactose catabolic process via UDP-galactose, Leloir pathway"/>
    <property type="evidence" value="ECO:0007669"/>
    <property type="project" value="TreeGrafter"/>
</dbReference>
<keyword evidence="8" id="KW-0106">Calcium</keyword>
<name>A0A285ZUN1_9SPHI</name>
<dbReference type="Pfam" id="PF01263">
    <property type="entry name" value="Aldose_epim"/>
    <property type="match status" value="1"/>
</dbReference>
<comment type="cofactor">
    <cofactor evidence="1">
        <name>Ca(2+)</name>
        <dbReference type="ChEBI" id="CHEBI:29108"/>
    </cofactor>
</comment>
<proteinExistence type="inferred from homology"/>
<evidence type="ECO:0000313" key="16">
    <source>
        <dbReference type="Proteomes" id="UP000219281"/>
    </source>
</evidence>
<keyword evidence="7" id="KW-0597">Phosphoprotein</keyword>
<evidence type="ECO:0000256" key="10">
    <source>
        <dbReference type="ARBA" id="ARBA00023277"/>
    </source>
</evidence>
<dbReference type="FunFam" id="2.70.98.10:FF:000003">
    <property type="entry name" value="Aldose 1-epimerase"/>
    <property type="match status" value="1"/>
</dbReference>
<keyword evidence="10 11" id="KW-0119">Carbohydrate metabolism</keyword>
<evidence type="ECO:0000256" key="7">
    <source>
        <dbReference type="ARBA" id="ARBA00022553"/>
    </source>
</evidence>